<comment type="caution">
    <text evidence="3">The sequence shown here is derived from an EMBL/GenBank/DDBJ whole genome shotgun (WGS) entry which is preliminary data.</text>
</comment>
<evidence type="ECO:0000256" key="1">
    <source>
        <dbReference type="SAM" id="Coils"/>
    </source>
</evidence>
<gene>
    <name evidence="3" type="ORF">VRU48_12390</name>
</gene>
<sequence length="394" mass="42978">MKKIKLLLPLMAISLGGFAQVNDYPSTGNPTIYGYSPIINLKRNTNEGGYLQGIQTLLQNGTPNWFFGNQHDDGPWIVSRGEYTNARFAILPNGNVGIGTISPDNLLTLRGNNATIDLQSATDSQKPGLLMRYQNSASAATTFYYNTADAITYFDNLYPNTINSPYGSFNFRSRDTQGALASRLYVNGSNGNVGIGTTSPMAALHVQADANTSGAPANAQLFIGGATNPAMRLSLAYNTSSNYGEIQAQAYANAYVPIALNPNGGNVLIGKAAQTNTTYKLDINGKARANEIVVNTTGADFVFETNYKLRPLAEVESFVKQNKHLPEIPTAKTMQEQGVGVSELQTKLLQKVEELTLYLIEKEKELQNANKRLQNLETKQKEMEALLKKLTEKK</sequence>
<proteinExistence type="predicted"/>
<accession>A0ABU7I9E7</accession>
<protein>
    <recommendedName>
        <fullName evidence="5">Cell wall anchor protein</fullName>
    </recommendedName>
</protein>
<dbReference type="RefSeq" id="WP_330108230.1">
    <property type="nucleotide sequence ID" value="NZ_JAZDQT010000002.1"/>
</dbReference>
<dbReference type="EMBL" id="JAZDQT010000002">
    <property type="protein sequence ID" value="MEE1945911.1"/>
    <property type="molecule type" value="Genomic_DNA"/>
</dbReference>
<organism evidence="3 4">
    <name type="scientific">Pedobacter albus</name>
    <dbReference type="NCBI Taxonomy" id="3113905"/>
    <lineage>
        <taxon>Bacteria</taxon>
        <taxon>Pseudomonadati</taxon>
        <taxon>Bacteroidota</taxon>
        <taxon>Sphingobacteriia</taxon>
        <taxon>Sphingobacteriales</taxon>
        <taxon>Sphingobacteriaceae</taxon>
        <taxon>Pedobacter</taxon>
    </lineage>
</organism>
<keyword evidence="4" id="KW-1185">Reference proteome</keyword>
<feature type="chain" id="PRO_5046316420" description="Cell wall anchor protein" evidence="2">
    <location>
        <begin position="20"/>
        <end position="394"/>
    </location>
</feature>
<evidence type="ECO:0008006" key="5">
    <source>
        <dbReference type="Google" id="ProtNLM"/>
    </source>
</evidence>
<feature type="signal peptide" evidence="2">
    <location>
        <begin position="1"/>
        <end position="19"/>
    </location>
</feature>
<keyword evidence="1" id="KW-0175">Coiled coil</keyword>
<feature type="coiled-coil region" evidence="1">
    <location>
        <begin position="352"/>
        <end position="393"/>
    </location>
</feature>
<reference evidence="3 4" key="1">
    <citation type="submission" date="2024-01" db="EMBL/GenBank/DDBJ databases">
        <title>Pedobacter sp. nov., isolated from fresh soil.</title>
        <authorList>
            <person name="Le N.T.T."/>
        </authorList>
    </citation>
    <scope>NUCLEOTIDE SEQUENCE [LARGE SCALE GENOMIC DNA]</scope>
    <source>
        <strain evidence="3 4">KR3-3</strain>
    </source>
</reference>
<evidence type="ECO:0000256" key="2">
    <source>
        <dbReference type="SAM" id="SignalP"/>
    </source>
</evidence>
<evidence type="ECO:0000313" key="3">
    <source>
        <dbReference type="EMBL" id="MEE1945911.1"/>
    </source>
</evidence>
<name>A0ABU7I9E7_9SPHI</name>
<keyword evidence="2" id="KW-0732">Signal</keyword>
<evidence type="ECO:0000313" key="4">
    <source>
        <dbReference type="Proteomes" id="UP001336835"/>
    </source>
</evidence>
<dbReference type="Proteomes" id="UP001336835">
    <property type="component" value="Unassembled WGS sequence"/>
</dbReference>